<accession>A0A8T0D0R0</accession>
<dbReference type="EMBL" id="JTDF01022398">
    <property type="protein sequence ID" value="KAF8560564.1"/>
    <property type="molecule type" value="Genomic_DNA"/>
</dbReference>
<name>A0A8T0D0R0_9TREM</name>
<organism evidence="3 4">
    <name type="scientific">Paragonimus westermani</name>
    <dbReference type="NCBI Taxonomy" id="34504"/>
    <lineage>
        <taxon>Eukaryota</taxon>
        <taxon>Metazoa</taxon>
        <taxon>Spiralia</taxon>
        <taxon>Lophotrochozoa</taxon>
        <taxon>Platyhelminthes</taxon>
        <taxon>Trematoda</taxon>
        <taxon>Digenea</taxon>
        <taxon>Plagiorchiida</taxon>
        <taxon>Troglotremata</taxon>
        <taxon>Troglotrematidae</taxon>
        <taxon>Paragonimus</taxon>
    </lineage>
</organism>
<reference evidence="3 4" key="1">
    <citation type="submission" date="2019-07" db="EMBL/GenBank/DDBJ databases">
        <title>Annotation for the trematode Paragonimus westermani.</title>
        <authorList>
            <person name="Choi Y.-J."/>
        </authorList>
    </citation>
    <scope>NUCLEOTIDE SEQUENCE [LARGE SCALE GENOMIC DNA]</scope>
    <source>
        <strain evidence="3">180907_Pwestermani</strain>
    </source>
</reference>
<feature type="non-terminal residue" evidence="3">
    <location>
        <position position="1"/>
    </location>
</feature>
<evidence type="ECO:0000313" key="4">
    <source>
        <dbReference type="Proteomes" id="UP000699462"/>
    </source>
</evidence>
<dbReference type="InterPro" id="IPR000095">
    <property type="entry name" value="CRIB_dom"/>
</dbReference>
<dbReference type="AlphaFoldDB" id="A0A8T0D0R0"/>
<evidence type="ECO:0000259" key="2">
    <source>
        <dbReference type="PROSITE" id="PS50108"/>
    </source>
</evidence>
<feature type="domain" description="CRIB" evidence="2">
    <location>
        <begin position="213"/>
        <end position="226"/>
    </location>
</feature>
<dbReference type="Proteomes" id="UP000699462">
    <property type="component" value="Unassembled WGS sequence"/>
</dbReference>
<protein>
    <recommendedName>
        <fullName evidence="2">CRIB domain-containing protein</fullName>
    </recommendedName>
</protein>
<dbReference type="OrthoDB" id="6288758at2759"/>
<sequence length="252" mass="27242">AEAVTLSSSITDASQRDSVVEVDGDESVADLTFEKELLQCGWDSLSQHWRQLAARAHEINRKEETYTRMMGTIGQQFTLLAVLAANQLKLPVATQPSKPKPPPPRKRPFVRNLFRRAHNHQTESIPEGTRQYSKLASPVPDDVATGENRKVSAGSLRSNTNTTASTKSIGPQGGSSVIVDSAASPQVQSIEAYPSASFGSHRLGCSRGGIPHISPPLDMKHLVHVDHDWVTGHGLSDTSLRLFPGKSAVHAS</sequence>
<evidence type="ECO:0000313" key="3">
    <source>
        <dbReference type="EMBL" id="KAF8560564.1"/>
    </source>
</evidence>
<evidence type="ECO:0000256" key="1">
    <source>
        <dbReference type="SAM" id="MobiDB-lite"/>
    </source>
</evidence>
<comment type="caution">
    <text evidence="3">The sequence shown here is derived from an EMBL/GenBank/DDBJ whole genome shotgun (WGS) entry which is preliminary data.</text>
</comment>
<proteinExistence type="predicted"/>
<feature type="region of interest" description="Disordered" evidence="1">
    <location>
        <begin position="117"/>
        <end position="177"/>
    </location>
</feature>
<keyword evidence="4" id="KW-1185">Reference proteome</keyword>
<dbReference type="PROSITE" id="PS50108">
    <property type="entry name" value="CRIB"/>
    <property type="match status" value="1"/>
</dbReference>
<gene>
    <name evidence="3" type="ORF">P879_10501</name>
</gene>
<feature type="compositionally biased region" description="Polar residues" evidence="1">
    <location>
        <begin position="155"/>
        <end position="169"/>
    </location>
</feature>